<dbReference type="RefSeq" id="WP_084055781.1">
    <property type="nucleotide sequence ID" value="NZ_FWXF01000001.1"/>
</dbReference>
<keyword evidence="1" id="KW-0436">Ligase</keyword>
<dbReference type="EMBL" id="FWXF01000001">
    <property type="protein sequence ID" value="SMC17410.1"/>
    <property type="molecule type" value="Genomic_DNA"/>
</dbReference>
<dbReference type="SUPFAM" id="SSF56801">
    <property type="entry name" value="Acetyl-CoA synthetase-like"/>
    <property type="match status" value="1"/>
</dbReference>
<dbReference type="OrthoDB" id="580775at2"/>
<proteinExistence type="predicted"/>
<dbReference type="InterPro" id="IPR042099">
    <property type="entry name" value="ANL_N_sf"/>
</dbReference>
<keyword evidence="2" id="KW-1185">Reference proteome</keyword>
<dbReference type="PANTHER" id="PTHR43845">
    <property type="entry name" value="BLR5969 PROTEIN"/>
    <property type="match status" value="1"/>
</dbReference>
<dbReference type="Gene3D" id="3.30.300.30">
    <property type="match status" value="1"/>
</dbReference>
<dbReference type="STRING" id="1121390.SAMN02746041_00319"/>
<accession>A0A1W1X0W0</accession>
<gene>
    <name evidence="1" type="ORF">SAMN02746041_00319</name>
</gene>
<dbReference type="AlphaFoldDB" id="A0A1W1X0W0"/>
<organism evidence="1 2">
    <name type="scientific">Desulfacinum hydrothermale DSM 13146</name>
    <dbReference type="NCBI Taxonomy" id="1121390"/>
    <lineage>
        <taxon>Bacteria</taxon>
        <taxon>Pseudomonadati</taxon>
        <taxon>Thermodesulfobacteriota</taxon>
        <taxon>Syntrophobacteria</taxon>
        <taxon>Syntrophobacterales</taxon>
        <taxon>Syntrophobacteraceae</taxon>
        <taxon>Desulfacinum</taxon>
    </lineage>
</organism>
<dbReference type="GO" id="GO:0016874">
    <property type="term" value="F:ligase activity"/>
    <property type="evidence" value="ECO:0007669"/>
    <property type="project" value="UniProtKB-KW"/>
</dbReference>
<name>A0A1W1X0W0_9BACT</name>
<dbReference type="Proteomes" id="UP000192783">
    <property type="component" value="Unassembled WGS sequence"/>
</dbReference>
<dbReference type="InterPro" id="IPR045851">
    <property type="entry name" value="AMP-bd_C_sf"/>
</dbReference>
<evidence type="ECO:0000313" key="1">
    <source>
        <dbReference type="EMBL" id="SMC17410.1"/>
    </source>
</evidence>
<reference evidence="1 2" key="1">
    <citation type="submission" date="2017-04" db="EMBL/GenBank/DDBJ databases">
        <authorList>
            <person name="Afonso C.L."/>
            <person name="Miller P.J."/>
            <person name="Scott M.A."/>
            <person name="Spackman E."/>
            <person name="Goraichik I."/>
            <person name="Dimitrov K.M."/>
            <person name="Suarez D.L."/>
            <person name="Swayne D.E."/>
        </authorList>
    </citation>
    <scope>NUCLEOTIDE SEQUENCE [LARGE SCALE GENOMIC DNA]</scope>
    <source>
        <strain evidence="1 2">DSM 13146</strain>
    </source>
</reference>
<dbReference type="Gene3D" id="3.40.50.12780">
    <property type="entry name" value="N-terminal domain of ligase-like"/>
    <property type="match status" value="1"/>
</dbReference>
<sequence length="421" mass="46887">MVGAGNGEYLDPADRRQMQLEQVQVSCNRAFKNVPFYRNRFLEAGVSPQDITSPEDLAKLPFTERRHFSEHYPYGLFAVPLRDIVRIHTAPGTAGNPTVSGYTVRDLRLWRQLVARALTAAGVGADDIVQIVLHPGLANWGRDYKDGAEAIEASVIPLNALHLAKQIMVLRDYKSSVLITTPGSAAQMEEALFSAGINPTQLALKTLVLVGEPVDQAQRRFLEDRLHVTTWIHYGLSEIPGPAVAFECPEHRGLHLAEDHFLAEVLDPASRQPVQAGDPGELVLTSLTTQAFPLIRFRTGDRVRVVPDPCPCGRTLTRLEWLPGRMDDLMVLQGVKIDKDQVVLRVRQTLGTEAAVLRVGLEERGSYKGLEVRLGVDERLFSDEIKELERIVRRLAFELRQEFGVPAEVRLLEASGMRDEA</sequence>
<protein>
    <submittedName>
        <fullName evidence="1">Phenylacetate-CoA ligase</fullName>
    </submittedName>
</protein>
<dbReference type="PANTHER" id="PTHR43845:SF1">
    <property type="entry name" value="BLR5969 PROTEIN"/>
    <property type="match status" value="1"/>
</dbReference>
<evidence type="ECO:0000313" key="2">
    <source>
        <dbReference type="Proteomes" id="UP000192783"/>
    </source>
</evidence>